<dbReference type="PANTHER" id="PTHR47074:SF48">
    <property type="entry name" value="POLYNUCLEOTIDYL TRANSFERASE, RIBONUCLEASE H-LIKE SUPERFAMILY PROTEIN"/>
    <property type="match status" value="1"/>
</dbReference>
<accession>A0A072UUR0</accession>
<dbReference type="AlphaFoldDB" id="A0A072UUR0"/>
<evidence type="ECO:0000313" key="2">
    <source>
        <dbReference type="EnsemblPlants" id="KEH29610"/>
    </source>
</evidence>
<reference evidence="2" key="3">
    <citation type="submission" date="2015-04" db="UniProtKB">
        <authorList>
            <consortium name="EnsemblPlants"/>
        </authorList>
    </citation>
    <scope>IDENTIFICATION</scope>
    <source>
        <strain evidence="2">cv. Jemalong A17</strain>
    </source>
</reference>
<dbReference type="HOGENOM" id="CLU_1580873_0_0_1"/>
<dbReference type="PaxDb" id="3880-AES83769"/>
<dbReference type="Proteomes" id="UP000002051">
    <property type="component" value="Chromosome 4"/>
</dbReference>
<dbReference type="EMBL" id="CM001220">
    <property type="protein sequence ID" value="KEH29610.1"/>
    <property type="molecule type" value="Genomic_DNA"/>
</dbReference>
<gene>
    <name evidence="1" type="ordered locus">MTR_4g046027</name>
</gene>
<organism evidence="1 3">
    <name type="scientific">Medicago truncatula</name>
    <name type="common">Barrel medic</name>
    <name type="synonym">Medicago tribuloides</name>
    <dbReference type="NCBI Taxonomy" id="3880"/>
    <lineage>
        <taxon>Eukaryota</taxon>
        <taxon>Viridiplantae</taxon>
        <taxon>Streptophyta</taxon>
        <taxon>Embryophyta</taxon>
        <taxon>Tracheophyta</taxon>
        <taxon>Spermatophyta</taxon>
        <taxon>Magnoliopsida</taxon>
        <taxon>eudicotyledons</taxon>
        <taxon>Gunneridae</taxon>
        <taxon>Pentapetalae</taxon>
        <taxon>rosids</taxon>
        <taxon>fabids</taxon>
        <taxon>Fabales</taxon>
        <taxon>Fabaceae</taxon>
        <taxon>Papilionoideae</taxon>
        <taxon>50 kb inversion clade</taxon>
        <taxon>NPAAA clade</taxon>
        <taxon>Hologalegina</taxon>
        <taxon>IRL clade</taxon>
        <taxon>Trifolieae</taxon>
        <taxon>Medicago</taxon>
    </lineage>
</organism>
<proteinExistence type="predicted"/>
<protein>
    <submittedName>
        <fullName evidence="1 2">Uncharacterized protein</fullName>
    </submittedName>
</protein>
<reference evidence="1 3" key="2">
    <citation type="journal article" date="2014" name="BMC Genomics">
        <title>An improved genome release (version Mt4.0) for the model legume Medicago truncatula.</title>
        <authorList>
            <person name="Tang H."/>
            <person name="Krishnakumar V."/>
            <person name="Bidwell S."/>
            <person name="Rosen B."/>
            <person name="Chan A."/>
            <person name="Zhou S."/>
            <person name="Gentzbittel L."/>
            <person name="Childs K.L."/>
            <person name="Yandell M."/>
            <person name="Gundlach H."/>
            <person name="Mayer K.F."/>
            <person name="Schwartz D.C."/>
            <person name="Town C.D."/>
        </authorList>
    </citation>
    <scope>GENOME REANNOTATION</scope>
    <source>
        <strain evidence="1">A17</strain>
        <strain evidence="2 3">cv. Jemalong A17</strain>
    </source>
</reference>
<sequence length="169" mass="18998">MVASKGTGCHIGTWANIPLFGARWLKDGLFFTTYNFIFVLLAHAKVRDIIDQSMKLNASQIKLFVTVMRSIWKRRNLKLWQQKNETNAQVVERAISRAQHIKIHSLQKPASGRYKCNIDASFSSSMNCVGIGICIRDDVGEEVLAKTAWFSPLCDVAISETIGLHTTLE</sequence>
<evidence type="ECO:0000313" key="3">
    <source>
        <dbReference type="Proteomes" id="UP000002051"/>
    </source>
</evidence>
<name>A0A072UUR0_MEDTR</name>
<keyword evidence="3" id="KW-1185">Reference proteome</keyword>
<dbReference type="eggNOG" id="KOG1075">
    <property type="taxonomic scope" value="Eukaryota"/>
</dbReference>
<reference evidence="1 3" key="1">
    <citation type="journal article" date="2011" name="Nature">
        <title>The Medicago genome provides insight into the evolution of rhizobial symbioses.</title>
        <authorList>
            <person name="Young N.D."/>
            <person name="Debelle F."/>
            <person name="Oldroyd G.E."/>
            <person name="Geurts R."/>
            <person name="Cannon S.B."/>
            <person name="Udvardi M.K."/>
            <person name="Benedito V.A."/>
            <person name="Mayer K.F."/>
            <person name="Gouzy J."/>
            <person name="Schoof H."/>
            <person name="Van de Peer Y."/>
            <person name="Proost S."/>
            <person name="Cook D.R."/>
            <person name="Meyers B.C."/>
            <person name="Spannagl M."/>
            <person name="Cheung F."/>
            <person name="De Mita S."/>
            <person name="Krishnakumar V."/>
            <person name="Gundlach H."/>
            <person name="Zhou S."/>
            <person name="Mudge J."/>
            <person name="Bharti A.K."/>
            <person name="Murray J.D."/>
            <person name="Naoumkina M.A."/>
            <person name="Rosen B."/>
            <person name="Silverstein K.A."/>
            <person name="Tang H."/>
            <person name="Rombauts S."/>
            <person name="Zhao P.X."/>
            <person name="Zhou P."/>
            <person name="Barbe V."/>
            <person name="Bardou P."/>
            <person name="Bechner M."/>
            <person name="Bellec A."/>
            <person name="Berger A."/>
            <person name="Berges H."/>
            <person name="Bidwell S."/>
            <person name="Bisseling T."/>
            <person name="Choisne N."/>
            <person name="Couloux A."/>
            <person name="Denny R."/>
            <person name="Deshpande S."/>
            <person name="Dai X."/>
            <person name="Doyle J.J."/>
            <person name="Dudez A.M."/>
            <person name="Farmer A.D."/>
            <person name="Fouteau S."/>
            <person name="Franken C."/>
            <person name="Gibelin C."/>
            <person name="Gish J."/>
            <person name="Goldstein S."/>
            <person name="Gonzalez A.J."/>
            <person name="Green P.J."/>
            <person name="Hallab A."/>
            <person name="Hartog M."/>
            <person name="Hua A."/>
            <person name="Humphray S.J."/>
            <person name="Jeong D.H."/>
            <person name="Jing Y."/>
            <person name="Jocker A."/>
            <person name="Kenton S.M."/>
            <person name="Kim D.J."/>
            <person name="Klee K."/>
            <person name="Lai H."/>
            <person name="Lang C."/>
            <person name="Lin S."/>
            <person name="Macmil S.L."/>
            <person name="Magdelenat G."/>
            <person name="Matthews L."/>
            <person name="McCorrison J."/>
            <person name="Monaghan E.L."/>
            <person name="Mun J.H."/>
            <person name="Najar F.Z."/>
            <person name="Nicholson C."/>
            <person name="Noirot C."/>
            <person name="O'Bleness M."/>
            <person name="Paule C.R."/>
            <person name="Poulain J."/>
            <person name="Prion F."/>
            <person name="Qin B."/>
            <person name="Qu C."/>
            <person name="Retzel E.F."/>
            <person name="Riddle C."/>
            <person name="Sallet E."/>
            <person name="Samain S."/>
            <person name="Samson N."/>
            <person name="Sanders I."/>
            <person name="Saurat O."/>
            <person name="Scarpelli C."/>
            <person name="Schiex T."/>
            <person name="Segurens B."/>
            <person name="Severin A.J."/>
            <person name="Sherrier D.J."/>
            <person name="Shi R."/>
            <person name="Sims S."/>
            <person name="Singer S.R."/>
            <person name="Sinharoy S."/>
            <person name="Sterck L."/>
            <person name="Viollet A."/>
            <person name="Wang B.B."/>
            <person name="Wang K."/>
            <person name="Wang M."/>
            <person name="Wang X."/>
            <person name="Warfsmann J."/>
            <person name="Weissenbach J."/>
            <person name="White D.D."/>
            <person name="White J.D."/>
            <person name="Wiley G.B."/>
            <person name="Wincker P."/>
            <person name="Xing Y."/>
            <person name="Yang L."/>
            <person name="Yao Z."/>
            <person name="Ying F."/>
            <person name="Zhai J."/>
            <person name="Zhou L."/>
            <person name="Zuber A."/>
            <person name="Denarie J."/>
            <person name="Dixon R.A."/>
            <person name="May G.D."/>
            <person name="Schwartz D.C."/>
            <person name="Rogers J."/>
            <person name="Quetier F."/>
            <person name="Town C.D."/>
            <person name="Roe B.A."/>
        </authorList>
    </citation>
    <scope>NUCLEOTIDE SEQUENCE [LARGE SCALE GENOMIC DNA]</scope>
    <source>
        <strain evidence="1">A17</strain>
        <strain evidence="2 3">cv. Jemalong A17</strain>
    </source>
</reference>
<dbReference type="InterPro" id="IPR052929">
    <property type="entry name" value="RNase_H-like_EbsB-rel"/>
</dbReference>
<evidence type="ECO:0000313" key="1">
    <source>
        <dbReference type="EMBL" id="KEH29610.1"/>
    </source>
</evidence>
<dbReference type="EnsemblPlants" id="KEH29610">
    <property type="protein sequence ID" value="KEH29610"/>
    <property type="gene ID" value="MTR_4g046027"/>
</dbReference>
<dbReference type="PANTHER" id="PTHR47074">
    <property type="entry name" value="BNAC02G40300D PROTEIN"/>
    <property type="match status" value="1"/>
</dbReference>